<accession>A0A9P8GS63</accession>
<evidence type="ECO:0000313" key="1">
    <source>
        <dbReference type="EMBL" id="KAH0236033.1"/>
    </source>
</evidence>
<feature type="non-terminal residue" evidence="1">
    <location>
        <position position="303"/>
    </location>
</feature>
<comment type="caution">
    <text evidence="1">The sequence shown here is derived from an EMBL/GenBank/DDBJ whole genome shotgun (WGS) entry which is preliminary data.</text>
</comment>
<dbReference type="Proteomes" id="UP000767238">
    <property type="component" value="Unassembled WGS sequence"/>
</dbReference>
<reference evidence="1" key="1">
    <citation type="journal article" date="2021" name="J Fungi (Basel)">
        <title>Virulence traits and population genomics of the black yeast Aureobasidium melanogenum.</title>
        <authorList>
            <person name="Cernosa A."/>
            <person name="Sun X."/>
            <person name="Gostincar C."/>
            <person name="Fang C."/>
            <person name="Gunde-Cimerman N."/>
            <person name="Song Z."/>
        </authorList>
    </citation>
    <scope>NUCLEOTIDE SEQUENCE</scope>
    <source>
        <strain evidence="1">EXF-8016</strain>
    </source>
</reference>
<dbReference type="AlphaFoldDB" id="A0A9P8GS63"/>
<name>A0A9P8GS63_AURME</name>
<reference evidence="1" key="2">
    <citation type="submission" date="2021-08" db="EMBL/GenBank/DDBJ databases">
        <authorList>
            <person name="Gostincar C."/>
            <person name="Sun X."/>
            <person name="Song Z."/>
            <person name="Gunde-Cimerman N."/>
        </authorList>
    </citation>
    <scope>NUCLEOTIDE SEQUENCE</scope>
    <source>
        <strain evidence="1">EXF-8016</strain>
    </source>
</reference>
<gene>
    <name evidence="1" type="ORF">KCV03_g530</name>
</gene>
<protein>
    <submittedName>
        <fullName evidence="1">Uncharacterized protein</fullName>
    </submittedName>
</protein>
<sequence length="303" mass="32863">MSSSASIVKNIQPHDVTAWTYDIEMQMLQEEISKLKKNFTETTAKQIEENEKVITEKKIALEKHCRLFGLKYGKWGTGESEVKLEGANDEMTNGDVKMNGDSTIVPTNPTDVAASPALDDTKSQSPASNIHDSNGVVESIEAHEETSMAEPHDAPTGFVMEDPFITPAGHIARANLFHAPTGTFQNDYSLDTYNGAYAPVPFLNQNTAHSGSDAPPATDIGAYVPVPSLDQNTAPFESDINPVDIDEYLNDQDTNYTTSAGHGGDAGMNFGGDDEMDMDMATHTPMAEVDEPVIPNMGKYNNL</sequence>
<organism evidence="1 2">
    <name type="scientific">Aureobasidium melanogenum</name>
    <name type="common">Aureobasidium pullulans var. melanogenum</name>
    <dbReference type="NCBI Taxonomy" id="46634"/>
    <lineage>
        <taxon>Eukaryota</taxon>
        <taxon>Fungi</taxon>
        <taxon>Dikarya</taxon>
        <taxon>Ascomycota</taxon>
        <taxon>Pezizomycotina</taxon>
        <taxon>Dothideomycetes</taxon>
        <taxon>Dothideomycetidae</taxon>
        <taxon>Dothideales</taxon>
        <taxon>Saccotheciaceae</taxon>
        <taxon>Aureobasidium</taxon>
    </lineage>
</organism>
<evidence type="ECO:0000313" key="2">
    <source>
        <dbReference type="Proteomes" id="UP000767238"/>
    </source>
</evidence>
<proteinExistence type="predicted"/>
<dbReference type="EMBL" id="JAHFYH010000002">
    <property type="protein sequence ID" value="KAH0236033.1"/>
    <property type="molecule type" value="Genomic_DNA"/>
</dbReference>